<organism evidence="6 7">
    <name type="scientific">Candidatus Ornithobacterium hominis</name>
    <dbReference type="NCBI Taxonomy" id="2497989"/>
    <lineage>
        <taxon>Bacteria</taxon>
        <taxon>Pseudomonadati</taxon>
        <taxon>Bacteroidota</taxon>
        <taxon>Flavobacteriia</taxon>
        <taxon>Flavobacteriales</taxon>
        <taxon>Weeksellaceae</taxon>
        <taxon>Ornithobacterium</taxon>
    </lineage>
</organism>
<dbReference type="InterPro" id="IPR050397">
    <property type="entry name" value="Env_Response_Regulators"/>
</dbReference>
<proteinExistence type="predicted"/>
<name>A0A383TUQ6_9FLAO</name>
<evidence type="ECO:0000259" key="4">
    <source>
        <dbReference type="PROSITE" id="PS50042"/>
    </source>
</evidence>
<evidence type="ECO:0000256" key="2">
    <source>
        <dbReference type="ARBA" id="ARBA00023125"/>
    </source>
</evidence>
<dbReference type="GO" id="GO:0003677">
    <property type="term" value="F:DNA binding"/>
    <property type="evidence" value="ECO:0007669"/>
    <property type="project" value="UniProtKB-KW"/>
</dbReference>
<dbReference type="InterPro" id="IPR000595">
    <property type="entry name" value="cNMP-bd_dom"/>
</dbReference>
<keyword evidence="2 6" id="KW-0238">DNA-binding</keyword>
<dbReference type="SUPFAM" id="SSF46785">
    <property type="entry name" value="Winged helix' DNA-binding domain"/>
    <property type="match status" value="1"/>
</dbReference>
<dbReference type="CDD" id="cd00038">
    <property type="entry name" value="CAP_ED"/>
    <property type="match status" value="1"/>
</dbReference>
<dbReference type="RefSeq" id="WP_119057329.1">
    <property type="nucleotide sequence ID" value="NZ_UNSC01000001.1"/>
</dbReference>
<dbReference type="Pfam" id="PF00027">
    <property type="entry name" value="cNMP_binding"/>
    <property type="match status" value="1"/>
</dbReference>
<evidence type="ECO:0000313" key="7">
    <source>
        <dbReference type="Proteomes" id="UP000262142"/>
    </source>
</evidence>
<dbReference type="InterPro" id="IPR014710">
    <property type="entry name" value="RmlC-like_jellyroll"/>
</dbReference>
<keyword evidence="1" id="KW-0805">Transcription regulation</keyword>
<dbReference type="InterPro" id="IPR012318">
    <property type="entry name" value="HTH_CRP"/>
</dbReference>
<feature type="domain" description="HTH crp-type" evidence="5">
    <location>
        <begin position="142"/>
        <end position="209"/>
    </location>
</feature>
<dbReference type="PANTHER" id="PTHR24567:SF28">
    <property type="entry name" value="LISTERIOLYSIN REGULATORY PROTEIN"/>
    <property type="match status" value="1"/>
</dbReference>
<reference evidence="6 7" key="1">
    <citation type="submission" date="2018-09" db="EMBL/GenBank/DDBJ databases">
        <authorList>
            <consortium name="Pathogen Informatics"/>
        </authorList>
    </citation>
    <scope>NUCLEOTIDE SEQUENCE [LARGE SCALE GENOMIC DNA]</scope>
    <source>
        <strain evidence="6 7">OH-22767</strain>
    </source>
</reference>
<dbReference type="SMART" id="SM00419">
    <property type="entry name" value="HTH_CRP"/>
    <property type="match status" value="1"/>
</dbReference>
<dbReference type="GO" id="GO:0003700">
    <property type="term" value="F:DNA-binding transcription factor activity"/>
    <property type="evidence" value="ECO:0007669"/>
    <property type="project" value="TreeGrafter"/>
</dbReference>
<dbReference type="PRINTS" id="PR00034">
    <property type="entry name" value="HTHCRP"/>
</dbReference>
<dbReference type="PANTHER" id="PTHR24567">
    <property type="entry name" value="CRP FAMILY TRANSCRIPTIONAL REGULATORY PROTEIN"/>
    <property type="match status" value="1"/>
</dbReference>
<dbReference type="OrthoDB" id="667966at2"/>
<dbReference type="GO" id="GO:0005829">
    <property type="term" value="C:cytosol"/>
    <property type="evidence" value="ECO:0007669"/>
    <property type="project" value="TreeGrafter"/>
</dbReference>
<dbReference type="Proteomes" id="UP000262142">
    <property type="component" value="Unassembled WGS sequence"/>
</dbReference>
<feature type="domain" description="Cyclic nucleotide-binding" evidence="4">
    <location>
        <begin position="11"/>
        <end position="128"/>
    </location>
</feature>
<sequence>MMEFVEGKKGLIDEALLKAYGAIEIYSKKDTYLFRQAAVVKYYFQLVEGEVNIHTISESGDVFTHSRILHTDNKIFGCAAIFYAQVYPASAILSKNSKVLKISVENFEKLIAENNQVAKLIIEKLSERLLFKAKRLESIAMQEPAQRILALLRQITKGSKESKKINLTRQEIANLTALRVETVIRTIKKLEKEKKLEIKNRKVYFPFAQN</sequence>
<protein>
    <submittedName>
        <fullName evidence="6">DNA-binding transcriptional dual regulator Crp</fullName>
    </submittedName>
</protein>
<evidence type="ECO:0000259" key="5">
    <source>
        <dbReference type="PROSITE" id="PS51063"/>
    </source>
</evidence>
<gene>
    <name evidence="6" type="ORF">SAMEA104719789_00391</name>
</gene>
<dbReference type="EMBL" id="UNSC01000001">
    <property type="protein sequence ID" value="SZD71295.1"/>
    <property type="molecule type" value="Genomic_DNA"/>
</dbReference>
<dbReference type="SUPFAM" id="SSF51206">
    <property type="entry name" value="cAMP-binding domain-like"/>
    <property type="match status" value="1"/>
</dbReference>
<evidence type="ECO:0000256" key="3">
    <source>
        <dbReference type="ARBA" id="ARBA00023163"/>
    </source>
</evidence>
<dbReference type="AlphaFoldDB" id="A0A383TUQ6"/>
<dbReference type="PROSITE" id="PS50042">
    <property type="entry name" value="CNMP_BINDING_3"/>
    <property type="match status" value="1"/>
</dbReference>
<dbReference type="Gene3D" id="2.60.120.10">
    <property type="entry name" value="Jelly Rolls"/>
    <property type="match status" value="1"/>
</dbReference>
<evidence type="ECO:0000256" key="1">
    <source>
        <dbReference type="ARBA" id="ARBA00023015"/>
    </source>
</evidence>
<dbReference type="InterPro" id="IPR036390">
    <property type="entry name" value="WH_DNA-bd_sf"/>
</dbReference>
<accession>A0A383TUQ6</accession>
<evidence type="ECO:0000313" key="6">
    <source>
        <dbReference type="EMBL" id="SZD71295.1"/>
    </source>
</evidence>
<keyword evidence="7" id="KW-1185">Reference proteome</keyword>
<dbReference type="Pfam" id="PF13545">
    <property type="entry name" value="HTH_Crp_2"/>
    <property type="match status" value="1"/>
</dbReference>
<keyword evidence="3" id="KW-0804">Transcription</keyword>
<dbReference type="InterPro" id="IPR018490">
    <property type="entry name" value="cNMP-bd_dom_sf"/>
</dbReference>
<dbReference type="PROSITE" id="PS51063">
    <property type="entry name" value="HTH_CRP_2"/>
    <property type="match status" value="1"/>
</dbReference>